<dbReference type="EMBL" id="LNXT01000011">
    <property type="protein sequence ID" value="KTC74292.1"/>
    <property type="molecule type" value="Genomic_DNA"/>
</dbReference>
<dbReference type="EMBL" id="UGNW01000001">
    <property type="protein sequence ID" value="STX32590.1"/>
    <property type="molecule type" value="Genomic_DNA"/>
</dbReference>
<reference evidence="1 3" key="1">
    <citation type="submission" date="2015-11" db="EMBL/GenBank/DDBJ databases">
        <title>Genomic analysis of 38 Legionella species identifies large and diverse effector repertoires.</title>
        <authorList>
            <person name="Burstein D."/>
            <person name="Amaro F."/>
            <person name="Zusman T."/>
            <person name="Lifshitz Z."/>
            <person name="Cohen O."/>
            <person name="Gilbert J.A."/>
            <person name="Pupko T."/>
            <person name="Shuman H.A."/>
            <person name="Segal G."/>
        </authorList>
    </citation>
    <scope>NUCLEOTIDE SEQUENCE [LARGE SCALE GENOMIC DNA]</scope>
    <source>
        <strain evidence="1 3">CDC#1407-AL-14</strain>
    </source>
</reference>
<dbReference type="RefSeq" id="WP_058522980.1">
    <property type="nucleotide sequence ID" value="NZ_CAAAHV010000001.1"/>
</dbReference>
<dbReference type="SUPFAM" id="SSF53474">
    <property type="entry name" value="alpha/beta-Hydrolases"/>
    <property type="match status" value="1"/>
</dbReference>
<keyword evidence="2" id="KW-0969">Cilium</keyword>
<dbReference type="Proteomes" id="UP000255066">
    <property type="component" value="Unassembled WGS sequence"/>
</dbReference>
<dbReference type="STRING" id="28083.Lbir_0878"/>
<keyword evidence="3" id="KW-1185">Reference proteome</keyword>
<proteinExistence type="predicted"/>
<keyword evidence="2" id="KW-0966">Cell projection</keyword>
<gene>
    <name evidence="1" type="ORF">Lbir_0878</name>
    <name evidence="2" type="ORF">NCTC12437_02384</name>
</gene>
<evidence type="ECO:0000313" key="2">
    <source>
        <dbReference type="EMBL" id="STX32590.1"/>
    </source>
</evidence>
<keyword evidence="2" id="KW-0282">Flagellum</keyword>
<sequence>MLFRFFYLLLLYIAQESLLFAAGDIKISVNQEQITLPFWEAPHTPGKGGIILLQGGKPAGGSAFSKRLAAELAASGWSVVLLNSDPQVKTPWLEQLPEVMSTLRQHSSKRLIMIHYGDEVELSLDYFFKPQSKQVNGLILLSAFQSKPLPQKEKGPGGILRFPVYEIYGQFDYEAVKQNVRQFQQQLDRKPPSKILQIPGGSHDYDYSTPLLSNYLNGWMSHLQAIERAKSPL</sequence>
<evidence type="ECO:0000313" key="3">
    <source>
        <dbReference type="Proteomes" id="UP000054735"/>
    </source>
</evidence>
<dbReference type="OrthoDB" id="5644501at2"/>
<dbReference type="Proteomes" id="UP000054735">
    <property type="component" value="Unassembled WGS sequence"/>
</dbReference>
<accession>A0A378ICN4</accession>
<evidence type="ECO:0000313" key="4">
    <source>
        <dbReference type="Proteomes" id="UP000255066"/>
    </source>
</evidence>
<dbReference type="Gene3D" id="3.40.50.1820">
    <property type="entry name" value="alpha/beta hydrolase"/>
    <property type="match status" value="1"/>
</dbReference>
<protein>
    <submittedName>
        <fullName evidence="2">ATPases involved in biogenesis of archaeal flagella</fullName>
    </submittedName>
</protein>
<dbReference type="AlphaFoldDB" id="A0A378ICN4"/>
<evidence type="ECO:0000313" key="1">
    <source>
        <dbReference type="EMBL" id="KTC74292.1"/>
    </source>
</evidence>
<name>A0A378ICN4_9GAMM</name>
<dbReference type="InterPro" id="IPR029058">
    <property type="entry name" value="AB_hydrolase_fold"/>
</dbReference>
<organism evidence="2 4">
    <name type="scientific">Legionella birminghamensis</name>
    <dbReference type="NCBI Taxonomy" id="28083"/>
    <lineage>
        <taxon>Bacteria</taxon>
        <taxon>Pseudomonadati</taxon>
        <taxon>Pseudomonadota</taxon>
        <taxon>Gammaproteobacteria</taxon>
        <taxon>Legionellales</taxon>
        <taxon>Legionellaceae</taxon>
        <taxon>Legionella</taxon>
    </lineage>
</organism>
<reference evidence="2 4" key="2">
    <citation type="submission" date="2018-06" db="EMBL/GenBank/DDBJ databases">
        <authorList>
            <consortium name="Pathogen Informatics"/>
            <person name="Doyle S."/>
        </authorList>
    </citation>
    <scope>NUCLEOTIDE SEQUENCE [LARGE SCALE GENOMIC DNA]</scope>
    <source>
        <strain evidence="2 4">NCTC12437</strain>
    </source>
</reference>